<name>A0A9P8ICL3_9PEZI</name>
<gene>
    <name evidence="3" type="ORF">GP486_007519</name>
</gene>
<comment type="caution">
    <text evidence="3">The sequence shown here is derived from an EMBL/GenBank/DDBJ whole genome shotgun (WGS) entry which is preliminary data.</text>
</comment>
<feature type="region of interest" description="Disordered" evidence="1">
    <location>
        <begin position="30"/>
        <end position="77"/>
    </location>
</feature>
<feature type="compositionally biased region" description="Basic and acidic residues" evidence="1">
    <location>
        <begin position="44"/>
        <end position="63"/>
    </location>
</feature>
<feature type="domain" description="BTB" evidence="2">
    <location>
        <begin position="90"/>
        <end position="166"/>
    </location>
</feature>
<dbReference type="PROSITE" id="PS50097">
    <property type="entry name" value="BTB"/>
    <property type="match status" value="1"/>
</dbReference>
<sequence>MSERFHELDPDGDVFLVLHDPQEGFALWDDSQEHLPPVPPSPVLEHRVSQPESVRLDSPDYRDQPISAEESNAREQTITLPRDESPSFAEEVLMPLAEKGEIQIRVSSNHLALASTYFERMLRGNWKEGHALRSDGHVGLDVGEWDHEAFLILMNVIHGRTRAVPQSISLELLAKIAVLVDYYKCEEVIRVFLEMWISQLKENLPETYSRDLILWICISWVFRLSKQFTIATNIALQQSRGPIQTLGLPIPARVAEIIDQQRQESIDRIVEALHNLFIYFSHQNMCSPECSSMLLGAFTKEMDSRSLSSPRPKKPFLGISFAETARSIRDMQLPVWCYHRPQRYSCSFDPRIFPIVGSRSMKGPKGLTLDLSLVED</sequence>
<keyword evidence="4" id="KW-1185">Reference proteome</keyword>
<accession>A0A9P8ICL3</accession>
<reference evidence="3" key="1">
    <citation type="submission" date="2021-03" db="EMBL/GenBank/DDBJ databases">
        <title>Comparative genomics and phylogenomic investigation of the class Geoglossomycetes provide insights into ecological specialization and systematics.</title>
        <authorList>
            <person name="Melie T."/>
            <person name="Pirro S."/>
            <person name="Miller A.N."/>
            <person name="Quandt A."/>
        </authorList>
    </citation>
    <scope>NUCLEOTIDE SEQUENCE</scope>
    <source>
        <strain evidence="3">CAQ_001_2017</strain>
    </source>
</reference>
<evidence type="ECO:0000313" key="3">
    <source>
        <dbReference type="EMBL" id="KAH0551143.1"/>
    </source>
</evidence>
<dbReference type="Proteomes" id="UP000750711">
    <property type="component" value="Unassembled WGS sequence"/>
</dbReference>
<evidence type="ECO:0000259" key="2">
    <source>
        <dbReference type="PROSITE" id="PS50097"/>
    </source>
</evidence>
<organism evidence="3 4">
    <name type="scientific">Trichoglossum hirsutum</name>
    <dbReference type="NCBI Taxonomy" id="265104"/>
    <lineage>
        <taxon>Eukaryota</taxon>
        <taxon>Fungi</taxon>
        <taxon>Dikarya</taxon>
        <taxon>Ascomycota</taxon>
        <taxon>Pezizomycotina</taxon>
        <taxon>Geoglossomycetes</taxon>
        <taxon>Geoglossales</taxon>
        <taxon>Geoglossaceae</taxon>
        <taxon>Trichoglossum</taxon>
    </lineage>
</organism>
<protein>
    <recommendedName>
        <fullName evidence="2">BTB domain-containing protein</fullName>
    </recommendedName>
</protein>
<dbReference type="SUPFAM" id="SSF54695">
    <property type="entry name" value="POZ domain"/>
    <property type="match status" value="1"/>
</dbReference>
<evidence type="ECO:0000313" key="4">
    <source>
        <dbReference type="Proteomes" id="UP000750711"/>
    </source>
</evidence>
<dbReference type="Gene3D" id="3.30.710.10">
    <property type="entry name" value="Potassium Channel Kv1.1, Chain A"/>
    <property type="match status" value="1"/>
</dbReference>
<proteinExistence type="predicted"/>
<dbReference type="AlphaFoldDB" id="A0A9P8ICL3"/>
<evidence type="ECO:0000256" key="1">
    <source>
        <dbReference type="SAM" id="MobiDB-lite"/>
    </source>
</evidence>
<dbReference type="InterPro" id="IPR011333">
    <property type="entry name" value="SKP1/BTB/POZ_sf"/>
</dbReference>
<dbReference type="InterPro" id="IPR000210">
    <property type="entry name" value="BTB/POZ_dom"/>
</dbReference>
<dbReference type="EMBL" id="JAGHQM010002172">
    <property type="protein sequence ID" value="KAH0551143.1"/>
    <property type="molecule type" value="Genomic_DNA"/>
</dbReference>